<organism evidence="2 3">
    <name type="scientific">Penicillium nalgiovense</name>
    <dbReference type="NCBI Taxonomy" id="60175"/>
    <lineage>
        <taxon>Eukaryota</taxon>
        <taxon>Fungi</taxon>
        <taxon>Dikarya</taxon>
        <taxon>Ascomycota</taxon>
        <taxon>Pezizomycotina</taxon>
        <taxon>Eurotiomycetes</taxon>
        <taxon>Eurotiomycetidae</taxon>
        <taxon>Eurotiales</taxon>
        <taxon>Aspergillaceae</taxon>
        <taxon>Penicillium</taxon>
    </lineage>
</organism>
<keyword evidence="3" id="KW-1185">Reference proteome</keyword>
<gene>
    <name evidence="2" type="ORF">PENNAL_c0001G03255</name>
</gene>
<evidence type="ECO:0000313" key="2">
    <source>
        <dbReference type="EMBL" id="OQE96411.1"/>
    </source>
</evidence>
<reference evidence="3" key="1">
    <citation type="journal article" date="2017" name="Nat. Microbiol.">
        <title>Global analysis of biosynthetic gene clusters reveals vast potential of secondary metabolite production in Penicillium species.</title>
        <authorList>
            <person name="Nielsen J.C."/>
            <person name="Grijseels S."/>
            <person name="Prigent S."/>
            <person name="Ji B."/>
            <person name="Dainat J."/>
            <person name="Nielsen K.F."/>
            <person name="Frisvad J.C."/>
            <person name="Workman M."/>
            <person name="Nielsen J."/>
        </authorList>
    </citation>
    <scope>NUCLEOTIDE SEQUENCE [LARGE SCALE GENOMIC DNA]</scope>
    <source>
        <strain evidence="3">IBT 13039</strain>
    </source>
</reference>
<evidence type="ECO:0000313" key="3">
    <source>
        <dbReference type="Proteomes" id="UP000191691"/>
    </source>
</evidence>
<dbReference type="AlphaFoldDB" id="A0A1V6Z9N1"/>
<accession>A0A1V6Z9N1</accession>
<sequence length="151" mass="17133">MEITIRICRSNPQIVLESWKLYNGRVKCQQEVKVHEGENKNVYVRGQPLVLSLAPFSPNGCRMMIRTNNNARLVLLFKIHKNPFRADAPVESPQPMELSHSQPQYSEMPVSLLRPLAIAAEVGVSESNSHLWSSSQSRQRANHVKKAADFQ</sequence>
<dbReference type="EMBL" id="MOOB01000001">
    <property type="protein sequence ID" value="OQE96411.1"/>
    <property type="molecule type" value="Genomic_DNA"/>
</dbReference>
<dbReference type="Proteomes" id="UP000191691">
    <property type="component" value="Unassembled WGS sequence"/>
</dbReference>
<comment type="caution">
    <text evidence="2">The sequence shown here is derived from an EMBL/GenBank/DDBJ whole genome shotgun (WGS) entry which is preliminary data.</text>
</comment>
<feature type="compositionally biased region" description="Polar residues" evidence="1">
    <location>
        <begin position="130"/>
        <end position="139"/>
    </location>
</feature>
<protein>
    <submittedName>
        <fullName evidence="2">Uncharacterized protein</fullName>
    </submittedName>
</protein>
<feature type="region of interest" description="Disordered" evidence="1">
    <location>
        <begin position="130"/>
        <end position="151"/>
    </location>
</feature>
<proteinExistence type="predicted"/>
<evidence type="ECO:0000256" key="1">
    <source>
        <dbReference type="SAM" id="MobiDB-lite"/>
    </source>
</evidence>
<name>A0A1V6Z9N1_PENNA</name>